<dbReference type="RefSeq" id="WP_236957256.1">
    <property type="nucleotide sequence ID" value="NZ_JAETXX010000001.1"/>
</dbReference>
<evidence type="ECO:0000313" key="3">
    <source>
        <dbReference type="Proteomes" id="UP000829517"/>
    </source>
</evidence>
<keyword evidence="2" id="KW-0560">Oxidoreductase</keyword>
<sequence>MKRLSLLFFAIVLCVSCKQENEASVGFSSEEMMIRLSEIEIEPEYLDEYLAILQEESRASVKLESGVISIYPMYQQEKPNEIRILEIYADKKAYESHLETSHFKDYKETTLKMVKSLKLVDMNAIDEQTMPIIFKKIK</sequence>
<dbReference type="EMBL" id="JAETXX010000001">
    <property type="protein sequence ID" value="MCF8713281.1"/>
    <property type="molecule type" value="Genomic_DNA"/>
</dbReference>
<dbReference type="InterPro" id="IPR050744">
    <property type="entry name" value="AI-2_Isomerase_LsrG"/>
</dbReference>
<proteinExistence type="predicted"/>
<reference evidence="2 3" key="1">
    <citation type="submission" date="2021-01" db="EMBL/GenBank/DDBJ databases">
        <title>Genome sequencing of Joostella atrarenae M1-2 (= KCTC 23194).</title>
        <authorList>
            <person name="Zakaria M.R."/>
            <person name="Lam M.Q."/>
            <person name="Chong C.S."/>
        </authorList>
    </citation>
    <scope>NUCLEOTIDE SEQUENCE [LARGE SCALE GENOMIC DNA]</scope>
    <source>
        <strain evidence="2 3">M1-2</strain>
    </source>
</reference>
<dbReference type="Gene3D" id="3.30.70.100">
    <property type="match status" value="1"/>
</dbReference>
<evidence type="ECO:0000313" key="2">
    <source>
        <dbReference type="EMBL" id="MCF8713281.1"/>
    </source>
</evidence>
<protein>
    <submittedName>
        <fullName evidence="2">Antibiotic biosynthesis monooxygenase</fullName>
    </submittedName>
</protein>
<dbReference type="InterPro" id="IPR007138">
    <property type="entry name" value="ABM_dom"/>
</dbReference>
<gene>
    <name evidence="2" type="ORF">JM658_00425</name>
</gene>
<feature type="domain" description="ABM" evidence="1">
    <location>
        <begin position="33"/>
        <end position="123"/>
    </location>
</feature>
<dbReference type="PANTHER" id="PTHR33336:SF3">
    <property type="entry name" value="ABM DOMAIN-CONTAINING PROTEIN"/>
    <property type="match status" value="1"/>
</dbReference>
<keyword evidence="3" id="KW-1185">Reference proteome</keyword>
<comment type="caution">
    <text evidence="2">The sequence shown here is derived from an EMBL/GenBank/DDBJ whole genome shotgun (WGS) entry which is preliminary data.</text>
</comment>
<dbReference type="GO" id="GO:0004497">
    <property type="term" value="F:monooxygenase activity"/>
    <property type="evidence" value="ECO:0007669"/>
    <property type="project" value="UniProtKB-KW"/>
</dbReference>
<organism evidence="2 3">
    <name type="scientific">Joostella atrarenae</name>
    <dbReference type="NCBI Taxonomy" id="679257"/>
    <lineage>
        <taxon>Bacteria</taxon>
        <taxon>Pseudomonadati</taxon>
        <taxon>Bacteroidota</taxon>
        <taxon>Flavobacteriia</taxon>
        <taxon>Flavobacteriales</taxon>
        <taxon>Flavobacteriaceae</taxon>
        <taxon>Joostella</taxon>
    </lineage>
</organism>
<dbReference type="SUPFAM" id="SSF54909">
    <property type="entry name" value="Dimeric alpha+beta barrel"/>
    <property type="match status" value="1"/>
</dbReference>
<dbReference type="Pfam" id="PF03992">
    <property type="entry name" value="ABM"/>
    <property type="match status" value="1"/>
</dbReference>
<name>A0ABS9IYL9_9FLAO</name>
<dbReference type="Proteomes" id="UP000829517">
    <property type="component" value="Unassembled WGS sequence"/>
</dbReference>
<accession>A0ABS9IYL9</accession>
<dbReference type="PROSITE" id="PS51725">
    <property type="entry name" value="ABM"/>
    <property type="match status" value="1"/>
</dbReference>
<keyword evidence="2" id="KW-0503">Monooxygenase</keyword>
<dbReference type="PANTHER" id="PTHR33336">
    <property type="entry name" value="QUINOL MONOOXYGENASE YGIN-RELATED"/>
    <property type="match status" value="1"/>
</dbReference>
<evidence type="ECO:0000259" key="1">
    <source>
        <dbReference type="PROSITE" id="PS51725"/>
    </source>
</evidence>
<dbReference type="InterPro" id="IPR011008">
    <property type="entry name" value="Dimeric_a/b-barrel"/>
</dbReference>